<evidence type="ECO:0000313" key="2">
    <source>
        <dbReference type="Proteomes" id="UP000244110"/>
    </source>
</evidence>
<dbReference type="AlphaFoldDB" id="A0A2T5IXQ9"/>
<evidence type="ECO:0000313" key="1">
    <source>
        <dbReference type="EMBL" id="PTQ88666.1"/>
    </source>
</evidence>
<protein>
    <submittedName>
        <fullName evidence="1">Uncharacterized protein</fullName>
    </submittedName>
</protein>
<reference evidence="1 2" key="1">
    <citation type="submission" date="2018-04" db="EMBL/GenBank/DDBJ databases">
        <title>Active sludge and wastewater microbial communities from Klosterneuburg, Austria.</title>
        <authorList>
            <person name="Wagner M."/>
        </authorList>
    </citation>
    <scope>NUCLEOTIDE SEQUENCE [LARGE SCALE GENOMIC DNA]</scope>
    <source>
        <strain evidence="1 2">Nm4</strain>
    </source>
</reference>
<dbReference type="EMBL" id="QAOL01000001">
    <property type="protein sequence ID" value="PTQ88666.1"/>
    <property type="molecule type" value="Genomic_DNA"/>
</dbReference>
<sequence>MNHFPREWLNLQYLDPERFLVGLREIALTLPPDVHYKVASLRTHDLRKASESRQAALFAHGMGQVLRTPIVFAISEAQDYDAVVKYATDGKINYIPIQLKEWVPNFLNPSATLQSELDKLSKYTDSKDLAVAFHLNRDATIHLSQLKFPHGKIGALWFYGATDLAQKRWRLIGNLMLPGASAYEFHYPVT</sequence>
<proteinExistence type="predicted"/>
<comment type="caution">
    <text evidence="1">The sequence shown here is derived from an EMBL/GenBank/DDBJ whole genome shotgun (WGS) entry which is preliminary data.</text>
</comment>
<name>A0A2T5IXQ9_9PROT</name>
<dbReference type="Proteomes" id="UP000244110">
    <property type="component" value="Unassembled WGS sequence"/>
</dbReference>
<organism evidence="1 2">
    <name type="scientific">Nitrosomonas ureae</name>
    <dbReference type="NCBI Taxonomy" id="44577"/>
    <lineage>
        <taxon>Bacteria</taxon>
        <taxon>Pseudomonadati</taxon>
        <taxon>Pseudomonadota</taxon>
        <taxon>Betaproteobacteria</taxon>
        <taxon>Nitrosomonadales</taxon>
        <taxon>Nitrosomonadaceae</taxon>
        <taxon>Nitrosomonas</taxon>
    </lineage>
</organism>
<accession>A0A2T5IXQ9</accession>
<gene>
    <name evidence="1" type="ORF">C8R28_100157</name>
</gene>